<dbReference type="SUPFAM" id="SSF47095">
    <property type="entry name" value="HMG-box"/>
    <property type="match status" value="2"/>
</dbReference>
<protein>
    <submittedName>
        <fullName evidence="3">HMG box domain-containing protein</fullName>
    </submittedName>
</protein>
<accession>A0A7E4VGW4</accession>
<feature type="coiled-coil region" evidence="1">
    <location>
        <begin position="611"/>
        <end position="638"/>
    </location>
</feature>
<keyword evidence="2" id="KW-1185">Reference proteome</keyword>
<dbReference type="WBParaSite" id="Pan_g20960.t1">
    <property type="protein sequence ID" value="Pan_g20960.t1"/>
    <property type="gene ID" value="Pan_g20960"/>
</dbReference>
<evidence type="ECO:0000256" key="1">
    <source>
        <dbReference type="SAM" id="Coils"/>
    </source>
</evidence>
<dbReference type="InterPro" id="IPR036910">
    <property type="entry name" value="HMG_box_dom_sf"/>
</dbReference>
<evidence type="ECO:0000313" key="3">
    <source>
        <dbReference type="WBParaSite" id="Pan_g20960.t1"/>
    </source>
</evidence>
<dbReference type="AlphaFoldDB" id="A0A7E4VGW4"/>
<dbReference type="CDD" id="cd00084">
    <property type="entry name" value="HMG-box_SF"/>
    <property type="match status" value="2"/>
</dbReference>
<sequence length="879" mass="105390">MSSIDSSDVHCDHSTADLCTGFEYFSKNKEEQLRQLKSFADKDSAYLTDLILKAWDSFSANDKAIYHEEANVIPADLEEWIIEKADPEVSDDEDEKDSFNKDEYESENVDYDKYYSLSKRKEPFNFCRIGVTYPTIIYMREMNSIIVQDASFSSNQKDSIKMLWLGGWILLRQEQREEYGLRSKKNWICRNKGSVYQQIAEKEFAKFEEALSNEEDHMALTTLRNDLCPHDGFGDNFMTKMLFFKMTPSQRDEYYEKGYWHRISEKAFELFTKEELTDDHVKGSYCMECDFTNLNDADKKCYLEKAAKIVHNYFENLRKGINDTASIEDYDAIPVFKESRYSWNENRSAFNIYAMKMRPSLLQEPGMADKRNFELNLILQQRWNAMESEDRYIYEECVTQVKEMKEKISERCLCSYNFFQTEKYETIIYSKLSAEEKVKFNEKKLADRRQLLEDYPNLMEYFAWQHAEEPYRQKEYKIPEYDTQMKEYPGKPFIIKQIFLKPDWLETLDPKGIMEQEAFYTFAKQLCTHQRDGLDVAAKWQRWLELSDAQKAKYYKKYRLQMIEAEARVQHWRKADPTNNESNMYCTRCGFDNLDKSEQNTYMKKAKRIAERTMKRDLKKVQNQLAKEERDDKRYYRDHVPKHDTTHLFVEDYYAQYHFKTLVVSPHRSLESNAFYPYFEKHISSFTKDPDNQHLSYSRICEKVEQSFWDLPEAERKPYFDVVIRYIDLKNLLDLHTWADLYFEYVNKDSTLKFDDLSDEDQAAYEKKVLEARVQLLRDNPDITDYVYFYTGNWVHCDAEGAMVNLLVPTPFMCFIHEVRPIMEQKDRKFKKKDELEKRWIMKDAWNKLSKEQKAVYYEKQRRVQDRVKVKHSLSYAAV</sequence>
<organism evidence="2 3">
    <name type="scientific">Panagrellus redivivus</name>
    <name type="common">Microworm</name>
    <dbReference type="NCBI Taxonomy" id="6233"/>
    <lineage>
        <taxon>Eukaryota</taxon>
        <taxon>Metazoa</taxon>
        <taxon>Ecdysozoa</taxon>
        <taxon>Nematoda</taxon>
        <taxon>Chromadorea</taxon>
        <taxon>Rhabditida</taxon>
        <taxon>Tylenchina</taxon>
        <taxon>Panagrolaimomorpha</taxon>
        <taxon>Panagrolaimoidea</taxon>
        <taxon>Panagrolaimidae</taxon>
        <taxon>Panagrellus</taxon>
    </lineage>
</organism>
<reference evidence="3" key="2">
    <citation type="submission" date="2020-10" db="UniProtKB">
        <authorList>
            <consortium name="WormBaseParasite"/>
        </authorList>
    </citation>
    <scope>IDENTIFICATION</scope>
</reference>
<dbReference type="Gene3D" id="1.10.30.10">
    <property type="entry name" value="High mobility group box domain"/>
    <property type="match status" value="2"/>
</dbReference>
<dbReference type="Proteomes" id="UP000492821">
    <property type="component" value="Unassembled WGS sequence"/>
</dbReference>
<name>A0A7E4VGW4_PANRE</name>
<keyword evidence="1" id="KW-0175">Coiled coil</keyword>
<evidence type="ECO:0000313" key="2">
    <source>
        <dbReference type="Proteomes" id="UP000492821"/>
    </source>
</evidence>
<reference evidence="2" key="1">
    <citation type="journal article" date="2013" name="Genetics">
        <title>The draft genome and transcriptome of Panagrellus redivivus are shaped by the harsh demands of a free-living lifestyle.</title>
        <authorList>
            <person name="Srinivasan J."/>
            <person name="Dillman A.R."/>
            <person name="Macchietto M.G."/>
            <person name="Heikkinen L."/>
            <person name="Lakso M."/>
            <person name="Fracchia K.M."/>
            <person name="Antoshechkin I."/>
            <person name="Mortazavi A."/>
            <person name="Wong G."/>
            <person name="Sternberg P.W."/>
        </authorList>
    </citation>
    <scope>NUCLEOTIDE SEQUENCE [LARGE SCALE GENOMIC DNA]</scope>
    <source>
        <strain evidence="2">MT8872</strain>
    </source>
</reference>
<proteinExistence type="predicted"/>